<evidence type="ECO:0000259" key="1">
    <source>
        <dbReference type="SMART" id="SM00848"/>
    </source>
</evidence>
<dbReference type="AlphaFoldDB" id="A0AAD4RUJ2"/>
<dbReference type="Proteomes" id="UP001202328">
    <property type="component" value="Unassembled WGS sequence"/>
</dbReference>
<dbReference type="SMART" id="SM00848">
    <property type="entry name" value="Inhibitor_I29"/>
    <property type="match status" value="1"/>
</dbReference>
<dbReference type="InterPro" id="IPR038765">
    <property type="entry name" value="Papain-like_cys_pep_sf"/>
</dbReference>
<keyword evidence="3" id="KW-1185">Reference proteome</keyword>
<protein>
    <recommendedName>
        <fullName evidence="1">Cathepsin propeptide inhibitor domain-containing protein</fullName>
    </recommendedName>
</protein>
<organism evidence="2 3">
    <name type="scientific">Papaver atlanticum</name>
    <dbReference type="NCBI Taxonomy" id="357466"/>
    <lineage>
        <taxon>Eukaryota</taxon>
        <taxon>Viridiplantae</taxon>
        <taxon>Streptophyta</taxon>
        <taxon>Embryophyta</taxon>
        <taxon>Tracheophyta</taxon>
        <taxon>Spermatophyta</taxon>
        <taxon>Magnoliopsida</taxon>
        <taxon>Ranunculales</taxon>
        <taxon>Papaveraceae</taxon>
        <taxon>Papaveroideae</taxon>
        <taxon>Papaver</taxon>
    </lineage>
</organism>
<comment type="caution">
    <text evidence="2">The sequence shown here is derived from an EMBL/GenBank/DDBJ whole genome shotgun (WGS) entry which is preliminary data.</text>
</comment>
<evidence type="ECO:0000313" key="3">
    <source>
        <dbReference type="Proteomes" id="UP001202328"/>
    </source>
</evidence>
<dbReference type="SUPFAM" id="SSF54001">
    <property type="entry name" value="Cysteine proteinases"/>
    <property type="match status" value="1"/>
</dbReference>
<dbReference type="Gene3D" id="1.10.287.2250">
    <property type="match status" value="1"/>
</dbReference>
<reference evidence="2" key="1">
    <citation type="submission" date="2022-04" db="EMBL/GenBank/DDBJ databases">
        <title>A functionally conserved STORR gene fusion in Papaver species that diverged 16.8 million years ago.</title>
        <authorList>
            <person name="Catania T."/>
        </authorList>
    </citation>
    <scope>NUCLEOTIDE SEQUENCE</scope>
    <source>
        <strain evidence="2">S-188037</strain>
    </source>
</reference>
<gene>
    <name evidence="2" type="ORF">MKW98_002125</name>
</gene>
<evidence type="ECO:0000313" key="2">
    <source>
        <dbReference type="EMBL" id="KAI3832579.1"/>
    </source>
</evidence>
<dbReference type="Pfam" id="PF08246">
    <property type="entry name" value="Inhibitor_I29"/>
    <property type="match status" value="1"/>
</dbReference>
<sequence length="198" mass="22371">MATSFPLISARPVISSRSVISARSLRAGDIPSWPDVPWPAIPMTSEPSGSVFRQFQNPNRSSKHAEELRPAVKVTGVANSEAEAELRKLEILKLRDDLEVTDDIVSSEAKLHALYLKWLSYFDHHFDVEDEKAFKERFEIFKKTATDINQWNKSGHSSTCGLNRYSDLTAEEFVSCSWKTYPKKANQVIAGIAHYLDN</sequence>
<dbReference type="InterPro" id="IPR013201">
    <property type="entry name" value="Prot_inhib_I29"/>
</dbReference>
<proteinExistence type="predicted"/>
<name>A0AAD4RUJ2_9MAGN</name>
<dbReference type="EMBL" id="JAJJMB010017986">
    <property type="protein sequence ID" value="KAI3832579.1"/>
    <property type="molecule type" value="Genomic_DNA"/>
</dbReference>
<accession>A0AAD4RUJ2</accession>
<feature type="domain" description="Cathepsin propeptide inhibitor" evidence="1">
    <location>
        <begin position="115"/>
        <end position="173"/>
    </location>
</feature>